<dbReference type="InterPro" id="IPR050493">
    <property type="entry name" value="FAD-dep_Monooxygenase_BioMet"/>
</dbReference>
<dbReference type="Pfam" id="PF01494">
    <property type="entry name" value="FAD_binding_3"/>
    <property type="match status" value="1"/>
</dbReference>
<organism evidence="4">
    <name type="scientific">Pseudarthrobacter sulfonivorans</name>
    <dbReference type="NCBI Taxonomy" id="121292"/>
    <lineage>
        <taxon>Bacteria</taxon>
        <taxon>Bacillati</taxon>
        <taxon>Actinomycetota</taxon>
        <taxon>Actinomycetes</taxon>
        <taxon>Micrococcales</taxon>
        <taxon>Micrococcaceae</taxon>
        <taxon>Pseudarthrobacter</taxon>
    </lineage>
</organism>
<evidence type="ECO:0000259" key="3">
    <source>
        <dbReference type="Pfam" id="PF01494"/>
    </source>
</evidence>
<proteinExistence type="predicted"/>
<evidence type="ECO:0000313" key="5">
    <source>
        <dbReference type="Proteomes" id="UP000065151"/>
    </source>
</evidence>
<dbReference type="InterPro" id="IPR036188">
    <property type="entry name" value="FAD/NAD-bd_sf"/>
</dbReference>
<accession>A0A0U3QWC4</accession>
<dbReference type="InterPro" id="IPR002938">
    <property type="entry name" value="FAD-bd"/>
</dbReference>
<dbReference type="STRING" id="121292.AU252_08285"/>
<dbReference type="Proteomes" id="UP000065151">
    <property type="component" value="Chromosome"/>
</dbReference>
<dbReference type="PANTHER" id="PTHR13789:SF309">
    <property type="entry name" value="PUTATIVE (AFU_ORTHOLOGUE AFUA_6G14510)-RELATED"/>
    <property type="match status" value="1"/>
</dbReference>
<name>A0A0U3QWC4_9MICC</name>
<evidence type="ECO:0000313" key="4">
    <source>
        <dbReference type="EMBL" id="ALV41148.1"/>
    </source>
</evidence>
<keyword evidence="1" id="KW-0560">Oxidoreductase</keyword>
<dbReference type="GO" id="GO:0071949">
    <property type="term" value="F:FAD binding"/>
    <property type="evidence" value="ECO:0007669"/>
    <property type="project" value="InterPro"/>
</dbReference>
<dbReference type="PANTHER" id="PTHR13789">
    <property type="entry name" value="MONOOXYGENASE"/>
    <property type="match status" value="1"/>
</dbReference>
<gene>
    <name evidence="4" type="ORF">AU252_08285</name>
</gene>
<protein>
    <recommendedName>
        <fullName evidence="3">FAD-binding domain-containing protein</fullName>
    </recommendedName>
</protein>
<evidence type="ECO:0000256" key="1">
    <source>
        <dbReference type="ARBA" id="ARBA00023002"/>
    </source>
</evidence>
<dbReference type="SUPFAM" id="SSF51905">
    <property type="entry name" value="FAD/NAD(P)-binding domain"/>
    <property type="match status" value="1"/>
</dbReference>
<sequence>MLNCLIIGSGVAGLATALSLQKAGHTPVVFEAYGGQSDGVGGFLTVAVNGFDALDTLGLKHAAAGLGFSTPRMSTYLGSTGRHLIDFEYGGALPDGTTARTLTRSELYGLLRTEATRRGIRILYGKRLRSVTETPDGVTAAFDDGTSAEGHLLIGADGLRSTVRTLIEPQSPPPRSIPLLNTGGIVPAGTMPAGIADTLPGQMKMIFGKRCFYCYMQDPDGRIWWFANPLQRASEDPSRLAPAALKDWLAGLMSADRTPMAAIVTATPDIIRPYSTFDFPSIPRWHQGRMVLVGDAAHAASPSSGQGASMAFEDAVTLGRALQGISPETPTAGVIEAAFTRYEGERRERAEAVVEWGRRNAAPKIRGQFKRVFEDLILKSVFRSLSRKAAENFDWVYRHHIDWGAGRGSGFEASVPPNTGHMM</sequence>
<feature type="domain" description="FAD-binding" evidence="3">
    <location>
        <begin position="4"/>
        <end position="356"/>
    </location>
</feature>
<dbReference type="RefSeq" id="WP_058930303.1">
    <property type="nucleotide sequence ID" value="NZ_CP013747.1"/>
</dbReference>
<dbReference type="GO" id="GO:0004497">
    <property type="term" value="F:monooxygenase activity"/>
    <property type="evidence" value="ECO:0007669"/>
    <property type="project" value="UniProtKB-KW"/>
</dbReference>
<evidence type="ECO:0000256" key="2">
    <source>
        <dbReference type="ARBA" id="ARBA00023033"/>
    </source>
</evidence>
<dbReference type="KEGG" id="psul:AU252_08285"/>
<dbReference type="AlphaFoldDB" id="A0A0U3QWC4"/>
<dbReference type="Gene3D" id="3.50.50.60">
    <property type="entry name" value="FAD/NAD(P)-binding domain"/>
    <property type="match status" value="1"/>
</dbReference>
<reference evidence="4 5" key="1">
    <citation type="submission" date="2015-12" db="EMBL/GenBank/DDBJ databases">
        <authorList>
            <person name="Shamseldin A."/>
            <person name="Moawad H."/>
            <person name="Abd El-Rahim W.M."/>
            <person name="Sadowsky M.J."/>
        </authorList>
    </citation>
    <scope>NUCLEOTIDE SEQUENCE [LARGE SCALE GENOMIC DNA]</scope>
    <source>
        <strain evidence="4 5">Ar51</strain>
    </source>
</reference>
<keyword evidence="2" id="KW-0503">Monooxygenase</keyword>
<dbReference type="PRINTS" id="PR00420">
    <property type="entry name" value="RNGMNOXGNASE"/>
</dbReference>
<dbReference type="EMBL" id="CP013747">
    <property type="protein sequence ID" value="ALV41148.1"/>
    <property type="molecule type" value="Genomic_DNA"/>
</dbReference>